<dbReference type="GO" id="GO:0003677">
    <property type="term" value="F:DNA binding"/>
    <property type="evidence" value="ECO:0007669"/>
    <property type="project" value="UniProtKB-KW"/>
</dbReference>
<evidence type="ECO:0000313" key="8">
    <source>
        <dbReference type="Proteomes" id="UP000233786"/>
    </source>
</evidence>
<reference evidence="7" key="1">
    <citation type="submission" date="2017-12" db="EMBL/GenBank/DDBJ databases">
        <title>Sequencing the genomes of 1000 Actinobacteria strains.</title>
        <authorList>
            <person name="Klenk H.-P."/>
        </authorList>
    </citation>
    <scope>NUCLEOTIDE SEQUENCE [LARGE SCALE GENOMIC DNA]</scope>
    <source>
        <strain evidence="7">DSM 44228</strain>
    </source>
</reference>
<dbReference type="Gene3D" id="1.10.1740.10">
    <property type="match status" value="1"/>
</dbReference>
<keyword evidence="4" id="KW-0238">DNA-binding</keyword>
<evidence type="ECO:0000313" key="7">
    <source>
        <dbReference type="EMBL" id="PKW13553.1"/>
    </source>
</evidence>
<dbReference type="STRING" id="994479.GCA_000194155_06477"/>
<feature type="domain" description="RNA polymerase sigma-70 region 2" evidence="6">
    <location>
        <begin position="31"/>
        <end position="90"/>
    </location>
</feature>
<dbReference type="InterPro" id="IPR014284">
    <property type="entry name" value="RNA_pol_sigma-70_dom"/>
</dbReference>
<evidence type="ECO:0000256" key="3">
    <source>
        <dbReference type="ARBA" id="ARBA00023082"/>
    </source>
</evidence>
<name>A0A2N3XSB0_SACSN</name>
<dbReference type="GO" id="GO:0006352">
    <property type="term" value="P:DNA-templated transcription initiation"/>
    <property type="evidence" value="ECO:0007669"/>
    <property type="project" value="InterPro"/>
</dbReference>
<dbReference type="RefSeq" id="WP_010313332.1">
    <property type="nucleotide sequence ID" value="NZ_CP061007.1"/>
</dbReference>
<sequence length="196" mass="22021">MGEDAVGGPLPDDRVLLARLRAGDDLAYGDLYRRHAPAVRRFALSMPQPGIDVDDVVAEVFLRTLRAVRTGHGPRDAIRTYLSTVVRRLLWEWAAARRDELMNADELGEHAPRQRDHQSVQAEGELLARAFHRLPVRWREVLWWTEVEGHRPASLAGQLGLTPNATAVLAHRARRGLREAYQQAAELPVVGCLRHA</sequence>
<dbReference type="Gene3D" id="1.10.10.10">
    <property type="entry name" value="Winged helix-like DNA-binding domain superfamily/Winged helix DNA-binding domain"/>
    <property type="match status" value="1"/>
</dbReference>
<accession>A0A2N3XSB0</accession>
<dbReference type="GO" id="GO:0016987">
    <property type="term" value="F:sigma factor activity"/>
    <property type="evidence" value="ECO:0007669"/>
    <property type="project" value="UniProtKB-KW"/>
</dbReference>
<dbReference type="PANTHER" id="PTHR43133">
    <property type="entry name" value="RNA POLYMERASE ECF-TYPE SIGMA FACTO"/>
    <property type="match status" value="1"/>
</dbReference>
<dbReference type="SUPFAM" id="SSF88659">
    <property type="entry name" value="Sigma3 and sigma4 domains of RNA polymerase sigma factors"/>
    <property type="match status" value="1"/>
</dbReference>
<dbReference type="Pfam" id="PF04542">
    <property type="entry name" value="Sigma70_r2"/>
    <property type="match status" value="1"/>
</dbReference>
<evidence type="ECO:0000256" key="4">
    <source>
        <dbReference type="ARBA" id="ARBA00023125"/>
    </source>
</evidence>
<proteinExistence type="inferred from homology"/>
<keyword evidence="2" id="KW-0805">Transcription regulation</keyword>
<evidence type="ECO:0000256" key="1">
    <source>
        <dbReference type="ARBA" id="ARBA00010641"/>
    </source>
</evidence>
<keyword evidence="5" id="KW-0804">Transcription</keyword>
<dbReference type="InterPro" id="IPR013325">
    <property type="entry name" value="RNA_pol_sigma_r2"/>
</dbReference>
<evidence type="ECO:0000259" key="6">
    <source>
        <dbReference type="Pfam" id="PF04542"/>
    </source>
</evidence>
<organism evidence="7 8">
    <name type="scientific">Saccharopolyspora spinosa</name>
    <dbReference type="NCBI Taxonomy" id="60894"/>
    <lineage>
        <taxon>Bacteria</taxon>
        <taxon>Bacillati</taxon>
        <taxon>Actinomycetota</taxon>
        <taxon>Actinomycetes</taxon>
        <taxon>Pseudonocardiales</taxon>
        <taxon>Pseudonocardiaceae</taxon>
        <taxon>Saccharopolyspora</taxon>
    </lineage>
</organism>
<protein>
    <submittedName>
        <fullName evidence="7">RNA polymerase sigma factor (Sigma-70 family)</fullName>
    </submittedName>
</protein>
<keyword evidence="8" id="KW-1185">Reference proteome</keyword>
<dbReference type="EMBL" id="PJNB01000001">
    <property type="protein sequence ID" value="PKW13553.1"/>
    <property type="molecule type" value="Genomic_DNA"/>
</dbReference>
<comment type="caution">
    <text evidence="7">The sequence shown here is derived from an EMBL/GenBank/DDBJ whole genome shotgun (WGS) entry which is preliminary data.</text>
</comment>
<evidence type="ECO:0000256" key="5">
    <source>
        <dbReference type="ARBA" id="ARBA00023163"/>
    </source>
</evidence>
<dbReference type="Proteomes" id="UP000233786">
    <property type="component" value="Unassembled WGS sequence"/>
</dbReference>
<dbReference type="AlphaFoldDB" id="A0A2N3XSB0"/>
<gene>
    <name evidence="7" type="ORF">A8926_1090</name>
</gene>
<dbReference type="NCBIfam" id="TIGR02937">
    <property type="entry name" value="sigma70-ECF"/>
    <property type="match status" value="1"/>
</dbReference>
<dbReference type="InterPro" id="IPR013324">
    <property type="entry name" value="RNA_pol_sigma_r3/r4-like"/>
</dbReference>
<comment type="similarity">
    <text evidence="1">Belongs to the sigma-70 factor family. ECF subfamily.</text>
</comment>
<dbReference type="InterPro" id="IPR039425">
    <property type="entry name" value="RNA_pol_sigma-70-like"/>
</dbReference>
<dbReference type="PANTHER" id="PTHR43133:SF8">
    <property type="entry name" value="RNA POLYMERASE SIGMA FACTOR HI_1459-RELATED"/>
    <property type="match status" value="1"/>
</dbReference>
<keyword evidence="3" id="KW-0731">Sigma factor</keyword>
<dbReference type="SUPFAM" id="SSF88946">
    <property type="entry name" value="Sigma2 domain of RNA polymerase sigma factors"/>
    <property type="match status" value="1"/>
</dbReference>
<dbReference type="InterPro" id="IPR007627">
    <property type="entry name" value="RNA_pol_sigma70_r2"/>
</dbReference>
<evidence type="ECO:0000256" key="2">
    <source>
        <dbReference type="ARBA" id="ARBA00023015"/>
    </source>
</evidence>
<dbReference type="InterPro" id="IPR036388">
    <property type="entry name" value="WH-like_DNA-bd_sf"/>
</dbReference>